<evidence type="ECO:0000313" key="2">
    <source>
        <dbReference type="Proteomes" id="UP001147747"/>
    </source>
</evidence>
<keyword evidence="2" id="KW-1185">Reference proteome</keyword>
<reference evidence="1" key="2">
    <citation type="journal article" date="2023" name="IMA Fungus">
        <title>Comparative genomic study of the Penicillium genus elucidates a diverse pangenome and 15 lateral gene transfer events.</title>
        <authorList>
            <person name="Petersen C."/>
            <person name="Sorensen T."/>
            <person name="Nielsen M.R."/>
            <person name="Sondergaard T.E."/>
            <person name="Sorensen J.L."/>
            <person name="Fitzpatrick D.A."/>
            <person name="Frisvad J.C."/>
            <person name="Nielsen K.L."/>
        </authorList>
    </citation>
    <scope>NUCLEOTIDE SEQUENCE</scope>
    <source>
        <strain evidence="1">IBT 29677</strain>
    </source>
</reference>
<gene>
    <name evidence="1" type="ORF">N7509_013342</name>
</gene>
<dbReference type="EMBL" id="JAPZBU010000012">
    <property type="protein sequence ID" value="KAJ5376456.1"/>
    <property type="molecule type" value="Genomic_DNA"/>
</dbReference>
<dbReference type="RefSeq" id="XP_056481486.1">
    <property type="nucleotide sequence ID" value="XM_056637979.1"/>
</dbReference>
<dbReference type="GeneID" id="81376959"/>
<comment type="caution">
    <text evidence="1">The sequence shown here is derived from an EMBL/GenBank/DDBJ whole genome shotgun (WGS) entry which is preliminary data.</text>
</comment>
<protein>
    <submittedName>
        <fullName evidence="1">Uncharacterized protein</fullName>
    </submittedName>
</protein>
<proteinExistence type="predicted"/>
<organism evidence="1 2">
    <name type="scientific">Penicillium cosmopolitanum</name>
    <dbReference type="NCBI Taxonomy" id="1131564"/>
    <lineage>
        <taxon>Eukaryota</taxon>
        <taxon>Fungi</taxon>
        <taxon>Dikarya</taxon>
        <taxon>Ascomycota</taxon>
        <taxon>Pezizomycotina</taxon>
        <taxon>Eurotiomycetes</taxon>
        <taxon>Eurotiomycetidae</taxon>
        <taxon>Eurotiales</taxon>
        <taxon>Aspergillaceae</taxon>
        <taxon>Penicillium</taxon>
    </lineage>
</organism>
<name>A0A9W9SD45_9EURO</name>
<reference evidence="1" key="1">
    <citation type="submission" date="2022-12" db="EMBL/GenBank/DDBJ databases">
        <authorList>
            <person name="Petersen C."/>
        </authorList>
    </citation>
    <scope>NUCLEOTIDE SEQUENCE</scope>
    <source>
        <strain evidence="1">IBT 29677</strain>
    </source>
</reference>
<accession>A0A9W9SD45</accession>
<dbReference type="AlphaFoldDB" id="A0A9W9SD45"/>
<evidence type="ECO:0000313" key="1">
    <source>
        <dbReference type="EMBL" id="KAJ5376456.1"/>
    </source>
</evidence>
<dbReference type="Proteomes" id="UP001147747">
    <property type="component" value="Unassembled WGS sequence"/>
</dbReference>
<sequence length="60" mass="6454">MTAAEHSIAYALQKLLGIAVIPEIHALAYGLSSELPVPCESPPMFMLEVILTNGKSLEMI</sequence>